<evidence type="ECO:0000313" key="8">
    <source>
        <dbReference type="Proteomes" id="UP000293300"/>
    </source>
</evidence>
<feature type="signal peptide" evidence="4">
    <location>
        <begin position="1"/>
        <end position="17"/>
    </location>
</feature>
<evidence type="ECO:0000256" key="3">
    <source>
        <dbReference type="ARBA" id="ARBA00022737"/>
    </source>
</evidence>
<keyword evidence="8" id="KW-1185">Reference proteome</keyword>
<keyword evidence="3" id="KW-0677">Repeat</keyword>
<organism evidence="7 8">
    <name type="scientific">Flavobacterium silvisoli</name>
    <dbReference type="NCBI Taxonomy" id="2529433"/>
    <lineage>
        <taxon>Bacteria</taxon>
        <taxon>Pseudomonadati</taxon>
        <taxon>Bacteroidota</taxon>
        <taxon>Flavobacteriia</taxon>
        <taxon>Flavobacteriales</taxon>
        <taxon>Flavobacteriaceae</taxon>
        <taxon>Flavobacterium</taxon>
    </lineage>
</organism>
<dbReference type="Pfam" id="PF24595">
    <property type="entry name" value="DUF7619"/>
    <property type="match status" value="1"/>
</dbReference>
<dbReference type="Proteomes" id="UP000293300">
    <property type="component" value="Unassembled WGS sequence"/>
</dbReference>
<dbReference type="InterPro" id="IPR032675">
    <property type="entry name" value="LRR_dom_sf"/>
</dbReference>
<evidence type="ECO:0000256" key="1">
    <source>
        <dbReference type="ARBA" id="ARBA00022614"/>
    </source>
</evidence>
<proteinExistence type="predicted"/>
<feature type="chain" id="PRO_5020327056" evidence="4">
    <location>
        <begin position="18"/>
        <end position="795"/>
    </location>
</feature>
<dbReference type="InterPro" id="IPR026444">
    <property type="entry name" value="Secre_tail"/>
</dbReference>
<evidence type="ECO:0000259" key="6">
    <source>
        <dbReference type="Pfam" id="PF24595"/>
    </source>
</evidence>
<dbReference type="PANTHER" id="PTHR47566">
    <property type="match status" value="1"/>
</dbReference>
<dbReference type="EMBL" id="SJPE01000014">
    <property type="protein sequence ID" value="TBX66337.1"/>
    <property type="molecule type" value="Genomic_DNA"/>
</dbReference>
<dbReference type="SUPFAM" id="SSF52058">
    <property type="entry name" value="L domain-like"/>
    <property type="match status" value="1"/>
</dbReference>
<accession>A0A4Q9YSF4</accession>
<comment type="caution">
    <text evidence="7">The sequence shown here is derived from an EMBL/GenBank/DDBJ whole genome shotgun (WGS) entry which is preliminary data.</text>
</comment>
<feature type="domain" description="DUF7619" evidence="6">
    <location>
        <begin position="581"/>
        <end position="707"/>
    </location>
</feature>
<dbReference type="InterPro" id="IPR052574">
    <property type="entry name" value="CDIRP"/>
</dbReference>
<dbReference type="RefSeq" id="WP_131476636.1">
    <property type="nucleotide sequence ID" value="NZ_SJPE01000014.1"/>
</dbReference>
<evidence type="ECO:0000259" key="5">
    <source>
        <dbReference type="Pfam" id="PF18962"/>
    </source>
</evidence>
<reference evidence="7 8" key="1">
    <citation type="submission" date="2019-02" db="EMBL/GenBank/DDBJ databases">
        <title>Flavobacterium sp. RD-2-33 isolated from forest soil.</title>
        <authorList>
            <person name="Chaudhary D.K."/>
        </authorList>
    </citation>
    <scope>NUCLEOTIDE SEQUENCE [LARGE SCALE GENOMIC DNA]</scope>
    <source>
        <strain evidence="7 8">RD-2-33</strain>
    </source>
</reference>
<protein>
    <submittedName>
        <fullName evidence="7">T9SS type A sorting domain-containing protein</fullName>
    </submittedName>
</protein>
<keyword evidence="1" id="KW-0433">Leucine-rich repeat</keyword>
<feature type="domain" description="Secretion system C-terminal sorting" evidence="5">
    <location>
        <begin position="725"/>
        <end position="793"/>
    </location>
</feature>
<name>A0A4Q9YSF4_9FLAO</name>
<evidence type="ECO:0000256" key="4">
    <source>
        <dbReference type="SAM" id="SignalP"/>
    </source>
</evidence>
<sequence>MKKLYFLLLLFSGTVSAQIVNIPDVNFKAKLLSASPTLHIASNVNPNSTASPNVYTAVDTNGNGEIEVSEAEAIVYLTVSGSPMSSNTISSLEGIQYFTNLKWLYCSNNTLETLDISNNFALLSLSCTNNLLTSIIFDNPNLASLSCGSNLLSTLNLQGCPGLLTLGCGANNLTTIDFASNPLLKSVGIANNPLTSIDVNNLQNLEGLAINYTNITSINVSNKPNLLSVNLGYNAFLTNVELVNLPHCYKVNIQNCNISSIDLSTVAYMPYINSGNVLEPSVYKISLNNNANLTHVNFKNGFNNPNIDFFSSALNNQQQYLCLDEGDVFSFIDFNSGSLMSTYCNFNPGGLYNTITGIMTIDDNNNGCDALDDIQSNIRVNINDGTNTGASFTNSIGNYTFYTQTGNFTVTPAVENPTWFAFSPPTTTVSFANANNNVVTRNFCITANGIHPDVEVIVAPVLPARPGFDAVYKLVYKNKGNQTLSGNVTFAYDDNVLDYVSTTEVLTAQSAGLLTWSYANLLPFENRSFYVTLHVNAPTDTPAVNIGDVLHFTTVVNPIAGDEFPADNTFQYNQTVVGSFDPNDITCLEGAVIPPSEIGNYLHYIINFENTGTAEAENIVVKEVIDTTKYDLSSLQVLNSSHLVNAKLTNNIAEFIFQNINLDSGGHGNILLKIKSKNTLVQGNMVSKKANIYFDYNFPVATNNADTVFQSLNTPDFPKDVTISVYPNPVKNTVTITSQFAVKSIELYDVQGRLLQKQLTNESRAALDMSAQIKGVYFIKIITEKGMKVEKVVKE</sequence>
<dbReference type="Gene3D" id="3.80.10.10">
    <property type="entry name" value="Ribonuclease Inhibitor"/>
    <property type="match status" value="1"/>
</dbReference>
<dbReference type="Pfam" id="PF18962">
    <property type="entry name" value="Por_Secre_tail"/>
    <property type="match status" value="1"/>
</dbReference>
<evidence type="ECO:0000256" key="2">
    <source>
        <dbReference type="ARBA" id="ARBA00022729"/>
    </source>
</evidence>
<dbReference type="InterPro" id="IPR055353">
    <property type="entry name" value="DUF7619"/>
</dbReference>
<keyword evidence="2 4" id="KW-0732">Signal</keyword>
<dbReference type="NCBIfam" id="TIGR04183">
    <property type="entry name" value="Por_Secre_tail"/>
    <property type="match status" value="1"/>
</dbReference>
<evidence type="ECO:0000313" key="7">
    <source>
        <dbReference type="EMBL" id="TBX66337.1"/>
    </source>
</evidence>
<gene>
    <name evidence="7" type="ORF">EZL74_10840</name>
</gene>
<dbReference type="PANTHER" id="PTHR47566:SF1">
    <property type="entry name" value="PROTEIN NUD1"/>
    <property type="match status" value="1"/>
</dbReference>
<dbReference type="GO" id="GO:0035591">
    <property type="term" value="F:signaling adaptor activity"/>
    <property type="evidence" value="ECO:0007669"/>
    <property type="project" value="TreeGrafter"/>
</dbReference>
<dbReference type="OrthoDB" id="1110367at2"/>
<dbReference type="AlphaFoldDB" id="A0A4Q9YSF4"/>